<dbReference type="Proteomes" id="UP000234789">
    <property type="component" value="Unassembled WGS sequence"/>
</dbReference>
<sequence length="144" mass="15936">MTPIELRGHHLLCLLGYRGKGYSDGFCANMTGIYERLRRDPETTIRLTVGPDAVCAAFPADQPSHCENASVYRKDAEIAGLVGMQPGDVRSWGAICEAVAARVRPDDIATICRDCRWEPYGLCREGVAHIHADPDRRLRELPEG</sequence>
<dbReference type="EMBL" id="NFEZ01000003">
    <property type="protein sequence ID" value="PLT47584.1"/>
    <property type="molecule type" value="Genomic_DNA"/>
</dbReference>
<organism evidence="1 2">
    <name type="scientific">Paenibacillus pasadenensis</name>
    <dbReference type="NCBI Taxonomy" id="217090"/>
    <lineage>
        <taxon>Bacteria</taxon>
        <taxon>Bacillati</taxon>
        <taxon>Bacillota</taxon>
        <taxon>Bacilli</taxon>
        <taxon>Bacillales</taxon>
        <taxon>Paenibacillaceae</taxon>
        <taxon>Paenibacillus</taxon>
    </lineage>
</organism>
<keyword evidence="2" id="KW-1185">Reference proteome</keyword>
<dbReference type="Pfam" id="PF06935">
    <property type="entry name" value="DUF1284"/>
    <property type="match status" value="1"/>
</dbReference>
<evidence type="ECO:0000313" key="1">
    <source>
        <dbReference type="EMBL" id="PLT47584.1"/>
    </source>
</evidence>
<name>A0A2N5NB96_9BACL</name>
<evidence type="ECO:0000313" key="2">
    <source>
        <dbReference type="Proteomes" id="UP000234789"/>
    </source>
</evidence>
<dbReference type="RefSeq" id="WP_101808178.1">
    <property type="nucleotide sequence ID" value="NZ_NFEZ01000003.1"/>
</dbReference>
<protein>
    <submittedName>
        <fullName evidence="1">Iron-sulfur binding protein</fullName>
    </submittedName>
</protein>
<dbReference type="InterPro" id="IPR009702">
    <property type="entry name" value="DUF1284"/>
</dbReference>
<reference evidence="1 2" key="1">
    <citation type="submission" date="2017-05" db="EMBL/GenBank/DDBJ databases">
        <title>Functional genome analysis of Paenibacillus pasadenensis strain R16: insights on endophytic life style and antifungal activity.</title>
        <authorList>
            <person name="Passera A."/>
            <person name="Marcolungo L."/>
            <person name="Casati P."/>
            <person name="Brasca M."/>
            <person name="Quaglino F."/>
            <person name="Delledonne M."/>
        </authorList>
    </citation>
    <scope>NUCLEOTIDE SEQUENCE [LARGE SCALE GENOMIC DNA]</scope>
    <source>
        <strain evidence="1 2">R16</strain>
    </source>
</reference>
<comment type="caution">
    <text evidence="1">The sequence shown here is derived from an EMBL/GenBank/DDBJ whole genome shotgun (WGS) entry which is preliminary data.</text>
</comment>
<accession>A0A2N5NB96</accession>
<gene>
    <name evidence="1" type="ORF">B8V81_1808</name>
</gene>
<proteinExistence type="predicted"/>
<dbReference type="AlphaFoldDB" id="A0A2N5NB96"/>